<gene>
    <name evidence="1" type="ORF">F4559_006454</name>
</gene>
<sequence>MTAEQVRAARAEGYAAGYALTPSRPNPYAPRHLPIWHDRRTATEKANAEKAEQPARILAGVWLRAHSEGLAAHARERELTLPSVG</sequence>
<dbReference type="Proteomes" id="UP000542674">
    <property type="component" value="Unassembled WGS sequence"/>
</dbReference>
<keyword evidence="2" id="KW-1185">Reference proteome</keyword>
<protein>
    <submittedName>
        <fullName evidence="1">Uncharacterized protein</fullName>
    </submittedName>
</protein>
<reference evidence="1 2" key="1">
    <citation type="submission" date="2020-08" db="EMBL/GenBank/DDBJ databases">
        <title>Sequencing the genomes of 1000 actinobacteria strains.</title>
        <authorList>
            <person name="Klenk H.-P."/>
        </authorList>
    </citation>
    <scope>NUCLEOTIDE SEQUENCE [LARGE SCALE GENOMIC DNA]</scope>
    <source>
        <strain evidence="1 2">DSM 45084</strain>
    </source>
</reference>
<evidence type="ECO:0000313" key="2">
    <source>
        <dbReference type="Proteomes" id="UP000542674"/>
    </source>
</evidence>
<dbReference type="RefSeq" id="WP_184674803.1">
    <property type="nucleotide sequence ID" value="NZ_BAABAI010000043.1"/>
</dbReference>
<dbReference type="EMBL" id="JACHJS010000001">
    <property type="protein sequence ID" value="MBB4969095.1"/>
    <property type="molecule type" value="Genomic_DNA"/>
</dbReference>
<organism evidence="1 2">
    <name type="scientific">Saccharothrix violaceirubra</name>
    <dbReference type="NCBI Taxonomy" id="413306"/>
    <lineage>
        <taxon>Bacteria</taxon>
        <taxon>Bacillati</taxon>
        <taxon>Actinomycetota</taxon>
        <taxon>Actinomycetes</taxon>
        <taxon>Pseudonocardiales</taxon>
        <taxon>Pseudonocardiaceae</taxon>
        <taxon>Saccharothrix</taxon>
    </lineage>
</organism>
<proteinExistence type="predicted"/>
<name>A0A7W7WZ42_9PSEU</name>
<comment type="caution">
    <text evidence="1">The sequence shown here is derived from an EMBL/GenBank/DDBJ whole genome shotgun (WGS) entry which is preliminary data.</text>
</comment>
<accession>A0A7W7WZ42</accession>
<evidence type="ECO:0000313" key="1">
    <source>
        <dbReference type="EMBL" id="MBB4969095.1"/>
    </source>
</evidence>
<dbReference type="AlphaFoldDB" id="A0A7W7WZ42"/>